<evidence type="ECO:0000256" key="1">
    <source>
        <dbReference type="SAM" id="Phobius"/>
    </source>
</evidence>
<dbReference type="EMBL" id="JAIMBW010000001">
    <property type="protein sequence ID" value="MBY4893385.1"/>
    <property type="molecule type" value="Genomic_DNA"/>
</dbReference>
<sequence length="67" mass="6403">MKKVLLTTAFIAALGTSATAQGITPVTTAPATDVTVGTMVAQTGLLIGLGTVAVIIAAAASSSDGTN</sequence>
<name>A0A975TQX9_9RHOB</name>
<feature type="chain" id="PRO_5044697442" evidence="2">
    <location>
        <begin position="21"/>
        <end position="67"/>
    </location>
</feature>
<keyword evidence="1" id="KW-0812">Transmembrane</keyword>
<organism evidence="4">
    <name type="scientific">Gymnodinialimonas phycosphaerae</name>
    <dbReference type="NCBI Taxonomy" id="2841589"/>
    <lineage>
        <taxon>Bacteria</taxon>
        <taxon>Pseudomonadati</taxon>
        <taxon>Pseudomonadota</taxon>
        <taxon>Alphaproteobacteria</taxon>
        <taxon>Rhodobacterales</taxon>
        <taxon>Paracoccaceae</taxon>
        <taxon>Gymnodinialimonas</taxon>
    </lineage>
</organism>
<proteinExistence type="predicted"/>
<evidence type="ECO:0000313" key="5">
    <source>
        <dbReference type="Proteomes" id="UP000693972"/>
    </source>
</evidence>
<dbReference type="EMBL" id="JAIMBW010000001">
    <property type="protein sequence ID" value="MBY4894726.1"/>
    <property type="molecule type" value="Genomic_DNA"/>
</dbReference>
<dbReference type="RefSeq" id="WP_257893077.1">
    <property type="nucleotide sequence ID" value="NZ_JAIMBW010000001.1"/>
</dbReference>
<dbReference type="AlphaFoldDB" id="A0A975TQX9"/>
<keyword evidence="2" id="KW-0732">Signal</keyword>
<feature type="transmembrane region" description="Helical" evidence="1">
    <location>
        <begin position="36"/>
        <end position="60"/>
    </location>
</feature>
<dbReference type="Proteomes" id="UP000693972">
    <property type="component" value="Unassembled WGS sequence"/>
</dbReference>
<accession>A0A975TQX9</accession>
<feature type="signal peptide" evidence="2">
    <location>
        <begin position="1"/>
        <end position="20"/>
    </location>
</feature>
<keyword evidence="1" id="KW-1133">Transmembrane helix</keyword>
<keyword evidence="1" id="KW-0472">Membrane</keyword>
<evidence type="ECO:0000313" key="3">
    <source>
        <dbReference type="EMBL" id="MBY4894726.1"/>
    </source>
</evidence>
<dbReference type="EMBL" id="CP078073">
    <property type="protein sequence ID" value="QXL86114.1"/>
    <property type="molecule type" value="Genomic_DNA"/>
</dbReference>
<protein>
    <submittedName>
        <fullName evidence="4">Uncharacterized protein</fullName>
    </submittedName>
</protein>
<reference evidence="4 5" key="1">
    <citation type="submission" date="2021-07" db="EMBL/GenBank/DDBJ databases">
        <title>Karlodiniumbacter phycospheric gen. nov., sp. nov., a phycosphere bacterium isolated from karlodinium veneficum.</title>
        <authorList>
            <person name="Peng Y."/>
            <person name="Jiang L."/>
            <person name="Lee J."/>
        </authorList>
    </citation>
    <scope>NUCLEOTIDE SEQUENCE</scope>
    <source>
        <strain evidence="4 5">N5</strain>
    </source>
</reference>
<gene>
    <name evidence="4" type="ORF">KUL25_11480</name>
    <name evidence="3" type="ORF">KUL25_18360</name>
</gene>
<dbReference type="EMBL" id="CP078073">
    <property type="protein sequence ID" value="QXL87363.1"/>
    <property type="molecule type" value="Genomic_DNA"/>
</dbReference>
<keyword evidence="5" id="KW-1185">Reference proteome</keyword>
<evidence type="ECO:0000313" key="4">
    <source>
        <dbReference type="EMBL" id="QXL86114.1"/>
    </source>
</evidence>
<evidence type="ECO:0000256" key="2">
    <source>
        <dbReference type="SAM" id="SignalP"/>
    </source>
</evidence>